<feature type="domain" description="Pirin N-terminal" evidence="4">
    <location>
        <begin position="51"/>
        <end position="147"/>
    </location>
</feature>
<dbReference type="InterPro" id="IPR008778">
    <property type="entry name" value="Pirin_C_dom"/>
</dbReference>
<organism evidence="6 7">
    <name type="scientific">Candidatus Hydrogenisulfobacillus filiaventi</name>
    <dbReference type="NCBI Taxonomy" id="2707344"/>
    <lineage>
        <taxon>Bacteria</taxon>
        <taxon>Bacillati</taxon>
        <taxon>Bacillota</taxon>
        <taxon>Clostridia</taxon>
        <taxon>Eubacteriales</taxon>
        <taxon>Clostridiales Family XVII. Incertae Sedis</taxon>
        <taxon>Candidatus Hydrogenisulfobacillus</taxon>
    </lineage>
</organism>
<feature type="binding site" evidence="2">
    <location>
        <position position="127"/>
    </location>
    <ligand>
        <name>Fe cation</name>
        <dbReference type="ChEBI" id="CHEBI:24875"/>
    </ligand>
</feature>
<feature type="binding site" evidence="2">
    <location>
        <position position="83"/>
    </location>
    <ligand>
        <name>Fe cation</name>
        <dbReference type="ChEBI" id="CHEBI:24875"/>
    </ligand>
</feature>
<accession>A0A6F8ZIJ2</accession>
<dbReference type="PANTHER" id="PTHR13903">
    <property type="entry name" value="PIRIN-RELATED"/>
    <property type="match status" value="1"/>
</dbReference>
<proteinExistence type="inferred from homology"/>
<dbReference type="Proteomes" id="UP000503399">
    <property type="component" value="Chromosome"/>
</dbReference>
<evidence type="ECO:0008006" key="8">
    <source>
        <dbReference type="Google" id="ProtNLM"/>
    </source>
</evidence>
<dbReference type="EMBL" id="LR778114">
    <property type="protein sequence ID" value="CAB1129410.1"/>
    <property type="molecule type" value="Genomic_DNA"/>
</dbReference>
<evidence type="ECO:0000259" key="4">
    <source>
        <dbReference type="Pfam" id="PF02678"/>
    </source>
</evidence>
<reference evidence="6 7" key="1">
    <citation type="submission" date="2020-02" db="EMBL/GenBank/DDBJ databases">
        <authorList>
            <person name="Hogendoorn C."/>
        </authorList>
    </citation>
    <scope>NUCLEOTIDE SEQUENCE [LARGE SCALE GENOMIC DNA]</scope>
    <source>
        <strain evidence="6">R501</strain>
    </source>
</reference>
<dbReference type="Gene3D" id="2.60.120.10">
    <property type="entry name" value="Jelly Rolls"/>
    <property type="match status" value="2"/>
</dbReference>
<comment type="cofactor">
    <cofactor evidence="2">
        <name>Fe cation</name>
        <dbReference type="ChEBI" id="CHEBI:24875"/>
    </cofactor>
    <text evidence="2">Binds 1 Fe cation per subunit.</text>
</comment>
<evidence type="ECO:0000259" key="5">
    <source>
        <dbReference type="Pfam" id="PF05726"/>
    </source>
</evidence>
<dbReference type="CDD" id="cd02909">
    <property type="entry name" value="cupin_pirin_N"/>
    <property type="match status" value="1"/>
</dbReference>
<feature type="binding site" evidence="2">
    <location>
        <position position="81"/>
    </location>
    <ligand>
        <name>Fe cation</name>
        <dbReference type="ChEBI" id="CHEBI:24875"/>
    </ligand>
</feature>
<dbReference type="InterPro" id="IPR011051">
    <property type="entry name" value="RmlC_Cupin_sf"/>
</dbReference>
<name>A0A6F8ZIJ2_9FIRM</name>
<dbReference type="InterPro" id="IPR003829">
    <property type="entry name" value="Pirin_N_dom"/>
</dbReference>
<evidence type="ECO:0000256" key="2">
    <source>
        <dbReference type="PIRSR" id="PIRSR006232-1"/>
    </source>
</evidence>
<dbReference type="KEGG" id="hfv:R50_1913"/>
<dbReference type="PIRSF" id="PIRSF006232">
    <property type="entry name" value="Pirin"/>
    <property type="match status" value="1"/>
</dbReference>
<dbReference type="Pfam" id="PF02678">
    <property type="entry name" value="Pirin"/>
    <property type="match status" value="1"/>
</dbReference>
<keyword evidence="2" id="KW-0479">Metal-binding</keyword>
<sequence length="322" mass="33974">MAAAPPEGWNRLPRIPAAGGVSRPVQAVVTAPRLLEGAGFPVRRPFPGPGIGFREADPFLLLDHMGPVDYGPGEAKGAPWHPHRGFETVTYMLEGVLRHQDSHGGGGVIAGGDTQWMTAGAGILHDEMPDGELVARGGRFHGVQLWVNLPRVLKWTPPRYQSLAAAEVKYLTTARGDGLVRVIAGAVAGVRGPGRTWTPVTVVHVSLEPEAELSLPWPPAYNALAYVLEGSGTAGPERVLVHDGQGIRFGAGDRLCFAAASRPGGSTGRLEVLILGGQPLREPVAAYGPFVMNTHAEIVEAFRDFEAGRMGRIPPAAGADDA</sequence>
<dbReference type="GO" id="GO:0046872">
    <property type="term" value="F:metal ion binding"/>
    <property type="evidence" value="ECO:0007669"/>
    <property type="project" value="UniProtKB-KW"/>
</dbReference>
<keyword evidence="2" id="KW-0408">Iron</keyword>
<dbReference type="CDD" id="cd02247">
    <property type="entry name" value="cupin_pirin_C"/>
    <property type="match status" value="1"/>
</dbReference>
<protein>
    <recommendedName>
        <fullName evidence="8">Pirin family protein</fullName>
    </recommendedName>
</protein>
<evidence type="ECO:0000313" key="6">
    <source>
        <dbReference type="EMBL" id="CAB1129410.1"/>
    </source>
</evidence>
<feature type="binding site" evidence="2">
    <location>
        <position position="125"/>
    </location>
    <ligand>
        <name>Fe cation</name>
        <dbReference type="ChEBI" id="CHEBI:24875"/>
    </ligand>
</feature>
<feature type="domain" description="Pirin C-terminal" evidence="5">
    <location>
        <begin position="202"/>
        <end position="311"/>
    </location>
</feature>
<evidence type="ECO:0000313" key="7">
    <source>
        <dbReference type="Proteomes" id="UP000503399"/>
    </source>
</evidence>
<dbReference type="PANTHER" id="PTHR13903:SF8">
    <property type="entry name" value="PIRIN"/>
    <property type="match status" value="1"/>
</dbReference>
<keyword evidence="7" id="KW-1185">Reference proteome</keyword>
<evidence type="ECO:0000256" key="3">
    <source>
        <dbReference type="RuleBase" id="RU003457"/>
    </source>
</evidence>
<dbReference type="InterPro" id="IPR012093">
    <property type="entry name" value="Pirin"/>
</dbReference>
<dbReference type="SUPFAM" id="SSF51182">
    <property type="entry name" value="RmlC-like cupins"/>
    <property type="match status" value="1"/>
</dbReference>
<evidence type="ECO:0000256" key="1">
    <source>
        <dbReference type="ARBA" id="ARBA00008416"/>
    </source>
</evidence>
<gene>
    <name evidence="6" type="ORF">R50_1913</name>
</gene>
<comment type="similarity">
    <text evidence="1 3">Belongs to the pirin family.</text>
</comment>
<dbReference type="Pfam" id="PF05726">
    <property type="entry name" value="Pirin_C"/>
    <property type="match status" value="1"/>
</dbReference>
<dbReference type="AlphaFoldDB" id="A0A6F8ZIJ2"/>
<dbReference type="InterPro" id="IPR014710">
    <property type="entry name" value="RmlC-like_jellyroll"/>
</dbReference>